<evidence type="ECO:0000256" key="7">
    <source>
        <dbReference type="SAM" id="MobiDB-lite"/>
    </source>
</evidence>
<dbReference type="InterPro" id="IPR002078">
    <property type="entry name" value="Sigma_54_int"/>
</dbReference>
<dbReference type="OrthoDB" id="9761705at2"/>
<keyword evidence="5" id="KW-0804">Transcription</keyword>
<keyword evidence="11" id="KW-1185">Reference proteome</keyword>
<dbReference type="Gene3D" id="1.10.10.60">
    <property type="entry name" value="Homeodomain-like"/>
    <property type="match status" value="1"/>
</dbReference>
<dbReference type="RefSeq" id="WP_125094172.1">
    <property type="nucleotide sequence ID" value="NZ_RRUE01000001.1"/>
</dbReference>
<dbReference type="SMART" id="SM00382">
    <property type="entry name" value="AAA"/>
    <property type="match status" value="1"/>
</dbReference>
<dbReference type="GO" id="GO:0000160">
    <property type="term" value="P:phosphorelay signal transduction system"/>
    <property type="evidence" value="ECO:0007669"/>
    <property type="project" value="InterPro"/>
</dbReference>
<evidence type="ECO:0000313" key="10">
    <source>
        <dbReference type="EMBL" id="RRN44756.1"/>
    </source>
</evidence>
<dbReference type="SUPFAM" id="SSF52172">
    <property type="entry name" value="CheY-like"/>
    <property type="match status" value="1"/>
</dbReference>
<evidence type="ECO:0000256" key="3">
    <source>
        <dbReference type="ARBA" id="ARBA00023015"/>
    </source>
</evidence>
<keyword evidence="4" id="KW-0238">DNA-binding</keyword>
<dbReference type="SMART" id="SM00448">
    <property type="entry name" value="REC"/>
    <property type="match status" value="1"/>
</dbReference>
<gene>
    <name evidence="10" type="ORF">EHV23_00170</name>
</gene>
<accession>A0A426FPX0</accession>
<dbReference type="PROSITE" id="PS00688">
    <property type="entry name" value="SIGMA54_INTERACT_3"/>
    <property type="match status" value="1"/>
</dbReference>
<proteinExistence type="predicted"/>
<dbReference type="PANTHER" id="PTHR32071:SF100">
    <property type="entry name" value="RESPONSE REGULATOR PROTEIN PILR"/>
    <property type="match status" value="1"/>
</dbReference>
<dbReference type="GO" id="GO:0006355">
    <property type="term" value="P:regulation of DNA-templated transcription"/>
    <property type="evidence" value="ECO:0007669"/>
    <property type="project" value="InterPro"/>
</dbReference>
<dbReference type="InterPro" id="IPR002197">
    <property type="entry name" value="HTH_Fis"/>
</dbReference>
<evidence type="ECO:0000256" key="1">
    <source>
        <dbReference type="ARBA" id="ARBA00022741"/>
    </source>
</evidence>
<reference evidence="10 11" key="1">
    <citation type="submission" date="2018-11" db="EMBL/GenBank/DDBJ databases">
        <title>Genome sequencing of Lautropia sp. KCOM 2505 (= ChDC F240).</title>
        <authorList>
            <person name="Kook J.-K."/>
            <person name="Park S.-N."/>
            <person name="Lim Y.K."/>
        </authorList>
    </citation>
    <scope>NUCLEOTIDE SEQUENCE [LARGE SCALE GENOMIC DNA]</scope>
    <source>
        <strain evidence="10 11">KCOM 2505</strain>
    </source>
</reference>
<keyword evidence="6" id="KW-0597">Phosphoprotein</keyword>
<dbReference type="PANTHER" id="PTHR32071">
    <property type="entry name" value="TRANSCRIPTIONAL REGULATORY PROTEIN"/>
    <property type="match status" value="1"/>
</dbReference>
<protein>
    <submittedName>
        <fullName evidence="10">Sigma-54-dependent Fis family transcriptional regulator</fullName>
    </submittedName>
</protein>
<dbReference type="PROSITE" id="PS00676">
    <property type="entry name" value="SIGMA54_INTERACT_2"/>
    <property type="match status" value="1"/>
</dbReference>
<dbReference type="InterPro" id="IPR001789">
    <property type="entry name" value="Sig_transdc_resp-reg_receiver"/>
</dbReference>
<keyword evidence="3" id="KW-0805">Transcription regulation</keyword>
<dbReference type="PRINTS" id="PR01590">
    <property type="entry name" value="HTHFIS"/>
</dbReference>
<dbReference type="PROSITE" id="PS50110">
    <property type="entry name" value="RESPONSE_REGULATORY"/>
    <property type="match status" value="1"/>
</dbReference>
<dbReference type="Gene3D" id="3.40.50.2300">
    <property type="match status" value="1"/>
</dbReference>
<comment type="caution">
    <text evidence="10">The sequence shown here is derived from an EMBL/GenBank/DDBJ whole genome shotgun (WGS) entry which is preliminary data.</text>
</comment>
<dbReference type="AlphaFoldDB" id="A0A426FPX0"/>
<feature type="domain" description="Sigma-54 factor interaction" evidence="8">
    <location>
        <begin position="157"/>
        <end position="387"/>
    </location>
</feature>
<dbReference type="EMBL" id="RRUE01000001">
    <property type="protein sequence ID" value="RRN44756.1"/>
    <property type="molecule type" value="Genomic_DNA"/>
</dbReference>
<evidence type="ECO:0000259" key="8">
    <source>
        <dbReference type="PROSITE" id="PS50045"/>
    </source>
</evidence>
<keyword evidence="2" id="KW-0067">ATP-binding</keyword>
<evidence type="ECO:0000313" key="11">
    <source>
        <dbReference type="Proteomes" id="UP000270261"/>
    </source>
</evidence>
<evidence type="ECO:0000256" key="2">
    <source>
        <dbReference type="ARBA" id="ARBA00022840"/>
    </source>
</evidence>
<evidence type="ECO:0000256" key="6">
    <source>
        <dbReference type="PROSITE-ProRule" id="PRU00169"/>
    </source>
</evidence>
<keyword evidence="1" id="KW-0547">Nucleotide-binding</keyword>
<dbReference type="FunFam" id="3.40.50.300:FF:000006">
    <property type="entry name" value="DNA-binding transcriptional regulator NtrC"/>
    <property type="match status" value="1"/>
</dbReference>
<dbReference type="Pfam" id="PF00158">
    <property type="entry name" value="Sigma54_activat"/>
    <property type="match status" value="1"/>
</dbReference>
<dbReference type="Gene3D" id="1.10.8.60">
    <property type="match status" value="1"/>
</dbReference>
<dbReference type="Proteomes" id="UP000270261">
    <property type="component" value="Unassembled WGS sequence"/>
</dbReference>
<evidence type="ECO:0000256" key="4">
    <source>
        <dbReference type="ARBA" id="ARBA00023125"/>
    </source>
</evidence>
<dbReference type="CDD" id="cd00009">
    <property type="entry name" value="AAA"/>
    <property type="match status" value="1"/>
</dbReference>
<dbReference type="GO" id="GO:0005524">
    <property type="term" value="F:ATP binding"/>
    <property type="evidence" value="ECO:0007669"/>
    <property type="project" value="UniProtKB-KW"/>
</dbReference>
<sequence length="505" mass="54405">MNTAPGNARHPSARPARVLVVDDEESLRELLELTLQGMGLDVDVAADLAQARALLGNHRYSLCLTDMRLPDGNGLDLVRLINTQWRDTPVAVITAYASAENAVAALKAGAFDYLNKPVGLDALRTLVRSALKSLDAPAGRQSATPAAAPVSSARTQLLGTSPAIDAVRVSIAHMARSMAPVHVTGESGSGKELAARLIHQLSGRAEGPFIAVNCGAIPENLMESEFFGYRKGAFTGADADRIGFFMAANGGTLFLDEVADLPLAMQVKLLRAIQEKRIRKVGAVAEEAVDVRIVSATHQNLAQCVTQGRFRQDLFYRLNVIELRMPALRERQEDVGILSDAILQRLAARAGLQAVPQLSSMALRYLQGYPFPGNVRELENILERALAFSDGRVINVEDLGLRPAVSAEEEREPALPDETAGRPVMDGVHGTGMPGRGAEDASGVAGQGWRMVDGIPSSLPDYLDQMERDAIMAALERTGHNRTAAARLLGITFRALRYRLQRLGM</sequence>
<evidence type="ECO:0000256" key="5">
    <source>
        <dbReference type="ARBA" id="ARBA00023163"/>
    </source>
</evidence>
<name>A0A426FPX0_9BURK</name>
<dbReference type="SUPFAM" id="SSF46689">
    <property type="entry name" value="Homeodomain-like"/>
    <property type="match status" value="1"/>
</dbReference>
<organism evidence="10 11">
    <name type="scientific">Lautropia dentalis</name>
    <dbReference type="NCBI Taxonomy" id="2490857"/>
    <lineage>
        <taxon>Bacteria</taxon>
        <taxon>Pseudomonadati</taxon>
        <taxon>Pseudomonadota</taxon>
        <taxon>Betaproteobacteria</taxon>
        <taxon>Burkholderiales</taxon>
        <taxon>Burkholderiaceae</taxon>
        <taxon>Lautropia</taxon>
    </lineage>
</organism>
<dbReference type="InterPro" id="IPR011006">
    <property type="entry name" value="CheY-like_superfamily"/>
</dbReference>
<dbReference type="GO" id="GO:0043565">
    <property type="term" value="F:sequence-specific DNA binding"/>
    <property type="evidence" value="ECO:0007669"/>
    <property type="project" value="InterPro"/>
</dbReference>
<dbReference type="Pfam" id="PF25601">
    <property type="entry name" value="AAA_lid_14"/>
    <property type="match status" value="1"/>
</dbReference>
<dbReference type="InterPro" id="IPR003593">
    <property type="entry name" value="AAA+_ATPase"/>
</dbReference>
<dbReference type="InterPro" id="IPR025944">
    <property type="entry name" value="Sigma_54_int_dom_CS"/>
</dbReference>
<dbReference type="InterPro" id="IPR009057">
    <property type="entry name" value="Homeodomain-like_sf"/>
</dbReference>
<feature type="modified residue" description="4-aspartylphosphate" evidence="6">
    <location>
        <position position="66"/>
    </location>
</feature>
<dbReference type="Gene3D" id="3.40.50.300">
    <property type="entry name" value="P-loop containing nucleotide triphosphate hydrolases"/>
    <property type="match status" value="1"/>
</dbReference>
<dbReference type="Pfam" id="PF00072">
    <property type="entry name" value="Response_reg"/>
    <property type="match status" value="1"/>
</dbReference>
<dbReference type="PROSITE" id="PS50045">
    <property type="entry name" value="SIGMA54_INTERACT_4"/>
    <property type="match status" value="1"/>
</dbReference>
<feature type="domain" description="Response regulatory" evidence="9">
    <location>
        <begin position="17"/>
        <end position="131"/>
    </location>
</feature>
<dbReference type="InterPro" id="IPR027417">
    <property type="entry name" value="P-loop_NTPase"/>
</dbReference>
<dbReference type="SUPFAM" id="SSF52540">
    <property type="entry name" value="P-loop containing nucleoside triphosphate hydrolases"/>
    <property type="match status" value="1"/>
</dbReference>
<feature type="region of interest" description="Disordered" evidence="7">
    <location>
        <begin position="405"/>
        <end position="424"/>
    </location>
</feature>
<dbReference type="Pfam" id="PF02954">
    <property type="entry name" value="HTH_8"/>
    <property type="match status" value="1"/>
</dbReference>
<dbReference type="InterPro" id="IPR025943">
    <property type="entry name" value="Sigma_54_int_dom_ATP-bd_2"/>
</dbReference>
<evidence type="ECO:0000259" key="9">
    <source>
        <dbReference type="PROSITE" id="PS50110"/>
    </source>
</evidence>
<dbReference type="InterPro" id="IPR058031">
    <property type="entry name" value="AAA_lid_NorR"/>
</dbReference>